<evidence type="ECO:0000313" key="2">
    <source>
        <dbReference type="EMBL" id="XDQ18330.1"/>
    </source>
</evidence>
<evidence type="ECO:0000256" key="1">
    <source>
        <dbReference type="SAM" id="MobiDB-lite"/>
    </source>
</evidence>
<proteinExistence type="predicted"/>
<dbReference type="RefSeq" id="WP_078592207.1">
    <property type="nucleotide sequence ID" value="NZ_CP163433.1"/>
</dbReference>
<reference evidence="2" key="1">
    <citation type="submission" date="2024-07" db="EMBL/GenBank/DDBJ databases">
        <authorList>
            <person name="Yu S.T."/>
        </authorList>
    </citation>
    <scope>NUCLEOTIDE SEQUENCE</scope>
    <source>
        <strain evidence="2">R17</strain>
    </source>
</reference>
<gene>
    <name evidence="2" type="ORF">AB5J48_09255</name>
</gene>
<name>A0AB39NIG2_9ACTN</name>
<dbReference type="InterPro" id="IPR032716">
    <property type="entry name" value="ACC_epsilon"/>
</dbReference>
<dbReference type="GO" id="GO:0003989">
    <property type="term" value="F:acetyl-CoA carboxylase activity"/>
    <property type="evidence" value="ECO:0007669"/>
    <property type="project" value="InterPro"/>
</dbReference>
<accession>A0AB39NIG2</accession>
<feature type="region of interest" description="Disordered" evidence="1">
    <location>
        <begin position="35"/>
        <end position="65"/>
    </location>
</feature>
<protein>
    <submittedName>
        <fullName evidence="2">Acyl-CoA carboxylase subunit epsilon</fullName>
    </submittedName>
</protein>
<dbReference type="GeneID" id="303244657"/>
<sequence length="65" mass="6830">MDAPLSLTVVRGTPTPEELAAITAVLLARLRCAAGQDGAPEEAPRRAGWGGGRPRRRPPVGWSRG</sequence>
<dbReference type="AlphaFoldDB" id="A0AB39NIG2"/>
<dbReference type="EMBL" id="CP163433">
    <property type="protein sequence ID" value="XDQ18330.1"/>
    <property type="molecule type" value="Genomic_DNA"/>
</dbReference>
<organism evidence="2">
    <name type="scientific">Streptomyces sp. R17</name>
    <dbReference type="NCBI Taxonomy" id="3238626"/>
    <lineage>
        <taxon>Bacteria</taxon>
        <taxon>Bacillati</taxon>
        <taxon>Actinomycetota</taxon>
        <taxon>Actinomycetes</taxon>
        <taxon>Kitasatosporales</taxon>
        <taxon>Streptomycetaceae</taxon>
        <taxon>Streptomyces</taxon>
    </lineage>
</organism>
<dbReference type="GO" id="GO:0004658">
    <property type="term" value="F:propionyl-CoA carboxylase activity"/>
    <property type="evidence" value="ECO:0007669"/>
    <property type="project" value="InterPro"/>
</dbReference>
<dbReference type="Pfam" id="PF13822">
    <property type="entry name" value="ACC_epsilon"/>
    <property type="match status" value="1"/>
</dbReference>